<protein>
    <submittedName>
        <fullName evidence="1">(diamondback moth) hypothetical protein</fullName>
    </submittedName>
</protein>
<dbReference type="EMBL" id="CAJHNJ030000028">
    <property type="protein sequence ID" value="CAG9123207.1"/>
    <property type="molecule type" value="Genomic_DNA"/>
</dbReference>
<reference evidence="1" key="1">
    <citation type="submission" date="2020-11" db="EMBL/GenBank/DDBJ databases">
        <authorList>
            <person name="Whiteford S."/>
        </authorList>
    </citation>
    <scope>NUCLEOTIDE SEQUENCE</scope>
</reference>
<organism evidence="1 2">
    <name type="scientific">Plutella xylostella</name>
    <name type="common">Diamondback moth</name>
    <name type="synonym">Plutella maculipennis</name>
    <dbReference type="NCBI Taxonomy" id="51655"/>
    <lineage>
        <taxon>Eukaryota</taxon>
        <taxon>Metazoa</taxon>
        <taxon>Ecdysozoa</taxon>
        <taxon>Arthropoda</taxon>
        <taxon>Hexapoda</taxon>
        <taxon>Insecta</taxon>
        <taxon>Pterygota</taxon>
        <taxon>Neoptera</taxon>
        <taxon>Endopterygota</taxon>
        <taxon>Lepidoptera</taxon>
        <taxon>Glossata</taxon>
        <taxon>Ditrysia</taxon>
        <taxon>Yponomeutoidea</taxon>
        <taxon>Plutellidae</taxon>
        <taxon>Plutella</taxon>
    </lineage>
</organism>
<sequence length="145" mass="16578">MNFFQDFPSNRTNDRVSESGDNAALQENTEEKTIDENDLKLIEFNSADDVRQEVKKRVLEESEDLKDHDHEADKKCTCPKPTSSKTKRTNFWNLGLSIPGCSHGPRPRGRRPRCAVHGSGKISKASIERFYIGRLSNIMKSNNRR</sequence>
<name>A0A8S4F4P2_PLUXY</name>
<dbReference type="AlphaFoldDB" id="A0A8S4F4P2"/>
<proteinExistence type="predicted"/>
<comment type="caution">
    <text evidence="1">The sequence shown here is derived from an EMBL/GenBank/DDBJ whole genome shotgun (WGS) entry which is preliminary data.</text>
</comment>
<keyword evidence="2" id="KW-1185">Reference proteome</keyword>
<evidence type="ECO:0000313" key="1">
    <source>
        <dbReference type="EMBL" id="CAG9123207.1"/>
    </source>
</evidence>
<accession>A0A8S4F4P2</accession>
<dbReference type="Proteomes" id="UP000653454">
    <property type="component" value="Unassembled WGS sequence"/>
</dbReference>
<evidence type="ECO:0000313" key="2">
    <source>
        <dbReference type="Proteomes" id="UP000653454"/>
    </source>
</evidence>
<gene>
    <name evidence="1" type="ORF">PLXY2_LOCUS7913</name>
</gene>